<dbReference type="Proteomes" id="UP001430172">
    <property type="component" value="Unassembled WGS sequence"/>
</dbReference>
<accession>A0ABS2CQX7</accession>
<evidence type="ECO:0000256" key="3">
    <source>
        <dbReference type="ARBA" id="ARBA00022729"/>
    </source>
</evidence>
<keyword evidence="8" id="KW-1185">Reference proteome</keyword>
<dbReference type="InterPro" id="IPR006626">
    <property type="entry name" value="PbH1"/>
</dbReference>
<evidence type="ECO:0000313" key="8">
    <source>
        <dbReference type="Proteomes" id="UP001430172"/>
    </source>
</evidence>
<evidence type="ECO:0000313" key="7">
    <source>
        <dbReference type="EMBL" id="MBM6402282.1"/>
    </source>
</evidence>
<dbReference type="RefSeq" id="WP_204132752.1">
    <property type="nucleotide sequence ID" value="NZ_JAFDVD010000023.1"/>
</dbReference>
<gene>
    <name evidence="7" type="ORF">JQN70_17940</name>
</gene>
<organism evidence="7 8">
    <name type="scientific">Phycicoccus sonneratiae</name>
    <dbReference type="NCBI Taxonomy" id="2807628"/>
    <lineage>
        <taxon>Bacteria</taxon>
        <taxon>Bacillati</taxon>
        <taxon>Actinomycetota</taxon>
        <taxon>Actinomycetes</taxon>
        <taxon>Micrococcales</taxon>
        <taxon>Intrasporangiaceae</taxon>
        <taxon>Phycicoccus</taxon>
    </lineage>
</organism>
<dbReference type="Pfam" id="PF13229">
    <property type="entry name" value="Beta_helix"/>
    <property type="match status" value="1"/>
</dbReference>
<dbReference type="PANTHER" id="PTHR40088">
    <property type="entry name" value="PECTATE LYASE (EUROFUNG)"/>
    <property type="match status" value="1"/>
</dbReference>
<evidence type="ECO:0000256" key="4">
    <source>
        <dbReference type="SAM" id="MobiDB-lite"/>
    </source>
</evidence>
<feature type="signal peptide" evidence="5">
    <location>
        <begin position="1"/>
        <end position="32"/>
    </location>
</feature>
<evidence type="ECO:0000256" key="5">
    <source>
        <dbReference type="SAM" id="SignalP"/>
    </source>
</evidence>
<dbReference type="Gene3D" id="2.160.20.10">
    <property type="entry name" value="Single-stranded right-handed beta-helix, Pectin lyase-like"/>
    <property type="match status" value="1"/>
</dbReference>
<protein>
    <submittedName>
        <fullName evidence="7">Right-handed parallel beta-helix repeat-containing protein</fullName>
    </submittedName>
</protein>
<keyword evidence="3 5" id="KW-0732">Signal</keyword>
<dbReference type="InterPro" id="IPR011050">
    <property type="entry name" value="Pectin_lyase_fold/virulence"/>
</dbReference>
<comment type="subcellular location">
    <subcellularLocation>
        <location evidence="1">Secreted</location>
    </subcellularLocation>
</comment>
<feature type="compositionally biased region" description="Low complexity" evidence="4">
    <location>
        <begin position="42"/>
        <end position="53"/>
    </location>
</feature>
<dbReference type="SUPFAM" id="SSF51126">
    <property type="entry name" value="Pectin lyase-like"/>
    <property type="match status" value="1"/>
</dbReference>
<reference evidence="7" key="1">
    <citation type="submission" date="2021-02" db="EMBL/GenBank/DDBJ databases">
        <title>Phycicoccus sp. MQZ13P-5T, whole genome shotgun sequence.</title>
        <authorList>
            <person name="Tuo L."/>
        </authorList>
    </citation>
    <scope>NUCLEOTIDE SEQUENCE</scope>
    <source>
        <strain evidence="7">MQZ13P-5</strain>
    </source>
</reference>
<evidence type="ECO:0000256" key="2">
    <source>
        <dbReference type="ARBA" id="ARBA00022525"/>
    </source>
</evidence>
<dbReference type="InterPro" id="IPR052052">
    <property type="entry name" value="Polysaccharide_Lyase_9"/>
</dbReference>
<dbReference type="InterPro" id="IPR039448">
    <property type="entry name" value="Beta_helix"/>
</dbReference>
<dbReference type="EMBL" id="JAFDVD010000023">
    <property type="protein sequence ID" value="MBM6402282.1"/>
    <property type="molecule type" value="Genomic_DNA"/>
</dbReference>
<dbReference type="InterPro" id="IPR012334">
    <property type="entry name" value="Pectin_lyas_fold"/>
</dbReference>
<keyword evidence="2" id="KW-0964">Secreted</keyword>
<evidence type="ECO:0000259" key="6">
    <source>
        <dbReference type="Pfam" id="PF13229"/>
    </source>
</evidence>
<comment type="caution">
    <text evidence="7">The sequence shown here is derived from an EMBL/GenBank/DDBJ whole genome shotgun (WGS) entry which is preliminary data.</text>
</comment>
<name>A0ABS2CQX7_9MICO</name>
<dbReference type="SMART" id="SM00710">
    <property type="entry name" value="PbH1"/>
    <property type="match status" value="8"/>
</dbReference>
<feature type="region of interest" description="Disordered" evidence="4">
    <location>
        <begin position="42"/>
        <end position="73"/>
    </location>
</feature>
<proteinExistence type="predicted"/>
<sequence length="488" mass="50169">MSTTGRTVLAAPALVLPVGLAMALLSGASAGAATPHAAVAPRAPSATAAPTTTLHVSPTGDDAATGSASAPLRTPQRAVDRLGASGGTVVLHGGTYRGQRVVLANRTDVTVRAADGETPVLDLTGTTVPGGTTGVVEVRGGTRVAVEGLTVTGYRTRSTAATPIGIYATGATDGLRIVGNHVHHLGNDNPTLGSFDTNAHGIAVYGRSATAAMRDVTVSGNEVDHLVLGASEAVVLNGNVDGFAVTGNSVHDTNNIGIDAIGFEETIGGAARWTDVNRARHGRIAGNTVTRIRSEGNPAYFEDGQYCNCADGIYLDGALDVTIEQNTVREADIGIEVASEWARGRTNGVVVRGNTVTDSRYVGLALGGYDTARGEAYDIAVSGNTLRNNNTLHDGSPEVLLQYYVHDTRISGNTVTATDPAYPFVVGRVRPAGAAAKNRGLVLDANSYGGPVPASEAVFVWNGTERVGLAAWRRASGQDATSTWTVRP</sequence>
<dbReference type="PANTHER" id="PTHR40088:SF2">
    <property type="entry name" value="SECRETED SUGAR HYDROLASE"/>
    <property type="match status" value="1"/>
</dbReference>
<feature type="domain" description="Right handed beta helix" evidence="6">
    <location>
        <begin position="308"/>
        <end position="417"/>
    </location>
</feature>
<feature type="chain" id="PRO_5045087728" evidence="5">
    <location>
        <begin position="33"/>
        <end position="488"/>
    </location>
</feature>
<evidence type="ECO:0000256" key="1">
    <source>
        <dbReference type="ARBA" id="ARBA00004613"/>
    </source>
</evidence>